<name>A0A4Q7TXH0_9MICO</name>
<organism evidence="2 3">
    <name type="scientific">Leucobacter luti</name>
    <dbReference type="NCBI Taxonomy" id="340320"/>
    <lineage>
        <taxon>Bacteria</taxon>
        <taxon>Bacillati</taxon>
        <taxon>Actinomycetota</taxon>
        <taxon>Actinomycetes</taxon>
        <taxon>Micrococcales</taxon>
        <taxon>Microbacteriaceae</taxon>
        <taxon>Leucobacter</taxon>
    </lineage>
</organism>
<feature type="region of interest" description="Disordered" evidence="1">
    <location>
        <begin position="68"/>
        <end position="106"/>
    </location>
</feature>
<gene>
    <name evidence="2" type="ORF">EV139_1354</name>
</gene>
<comment type="caution">
    <text evidence="2">The sequence shown here is derived from an EMBL/GenBank/DDBJ whole genome shotgun (WGS) entry which is preliminary data.</text>
</comment>
<evidence type="ECO:0000313" key="2">
    <source>
        <dbReference type="EMBL" id="RZT65931.1"/>
    </source>
</evidence>
<sequence>MQFSDVIRYDTNTWVVLRNTPGTPEAVVQRVTDTGGEARYLLLTWALADADRRMVGIHTSLRAAVDAVPWPRKDQLPDGSGHPPGVRRRVPSGRPAQQHRGPTGAA</sequence>
<evidence type="ECO:0000313" key="3">
    <source>
        <dbReference type="Proteomes" id="UP000291832"/>
    </source>
</evidence>
<reference evidence="2 3" key="1">
    <citation type="journal article" date="2015" name="Stand. Genomic Sci.">
        <title>Genomic Encyclopedia of Bacterial and Archaeal Type Strains, Phase III: the genomes of soil and plant-associated and newly described type strains.</title>
        <authorList>
            <person name="Whitman W.B."/>
            <person name="Woyke T."/>
            <person name="Klenk H.P."/>
            <person name="Zhou Y."/>
            <person name="Lilburn T.G."/>
            <person name="Beck B.J."/>
            <person name="De Vos P."/>
            <person name="Vandamme P."/>
            <person name="Eisen J.A."/>
            <person name="Garrity G."/>
            <person name="Hugenholtz P."/>
            <person name="Kyrpides N.C."/>
        </authorList>
    </citation>
    <scope>NUCLEOTIDE SEQUENCE [LARGE SCALE GENOMIC DNA]</scope>
    <source>
        <strain evidence="2 3">RF6</strain>
    </source>
</reference>
<dbReference type="OrthoDB" id="5007302at2"/>
<dbReference type="AlphaFoldDB" id="A0A4Q7TXH0"/>
<dbReference type="RefSeq" id="WP_130453585.1">
    <property type="nucleotide sequence ID" value="NZ_QYAG01000001.1"/>
</dbReference>
<proteinExistence type="predicted"/>
<accession>A0A4Q7TXH0</accession>
<keyword evidence="3" id="KW-1185">Reference proteome</keyword>
<evidence type="ECO:0000256" key="1">
    <source>
        <dbReference type="SAM" id="MobiDB-lite"/>
    </source>
</evidence>
<dbReference type="EMBL" id="SHKI01000004">
    <property type="protein sequence ID" value="RZT65931.1"/>
    <property type="molecule type" value="Genomic_DNA"/>
</dbReference>
<protein>
    <submittedName>
        <fullName evidence="2">Uncharacterized protein</fullName>
    </submittedName>
</protein>
<dbReference type="Proteomes" id="UP000291832">
    <property type="component" value="Unassembled WGS sequence"/>
</dbReference>